<accession>A0AAW2H896</accession>
<feature type="domain" description="GRF-type" evidence="15">
    <location>
        <begin position="690"/>
        <end position="731"/>
    </location>
</feature>
<dbReference type="EC" id="5.6.2.1" evidence="3 12"/>
<comment type="similarity">
    <text evidence="2 12">Belongs to the type IA topoisomerase family.</text>
</comment>
<dbReference type="PANTHER" id="PTHR11390">
    <property type="entry name" value="PROKARYOTIC DNA TOPOISOMERASE"/>
    <property type="match status" value="1"/>
</dbReference>
<evidence type="ECO:0000256" key="1">
    <source>
        <dbReference type="ARBA" id="ARBA00000213"/>
    </source>
</evidence>
<dbReference type="AlphaFoldDB" id="A0AAW2H896"/>
<evidence type="ECO:0000256" key="13">
    <source>
        <dbReference type="SAM" id="MobiDB-lite"/>
    </source>
</evidence>
<dbReference type="Gene3D" id="1.10.290.10">
    <property type="entry name" value="Topoisomerase I, domain 4"/>
    <property type="match status" value="1"/>
</dbReference>
<evidence type="ECO:0000256" key="5">
    <source>
        <dbReference type="ARBA" id="ARBA00022771"/>
    </source>
</evidence>
<evidence type="ECO:0000259" key="16">
    <source>
        <dbReference type="PROSITE" id="PS52039"/>
    </source>
</evidence>
<evidence type="ECO:0000256" key="3">
    <source>
        <dbReference type="ARBA" id="ARBA00012891"/>
    </source>
</evidence>
<comment type="caution">
    <text evidence="17">The sequence shown here is derived from an EMBL/GenBank/DDBJ whole genome shotgun (WGS) entry which is preliminary data.</text>
</comment>
<dbReference type="CDD" id="cd03362">
    <property type="entry name" value="TOPRIM_TopoIA_TopoIII"/>
    <property type="match status" value="1"/>
</dbReference>
<dbReference type="InterPro" id="IPR000380">
    <property type="entry name" value="Topo_IA"/>
</dbReference>
<keyword evidence="5 11" id="KW-0863">Zinc-finger</keyword>
<dbReference type="FunFam" id="3.40.50.140:FF:000003">
    <property type="entry name" value="DNA topoisomerase"/>
    <property type="match status" value="1"/>
</dbReference>
<feature type="domain" description="Topo IA-type catalytic" evidence="16">
    <location>
        <begin position="161"/>
        <end position="576"/>
    </location>
</feature>
<dbReference type="InterPro" id="IPR003602">
    <property type="entry name" value="Topo_IA_DNA-bd_dom"/>
</dbReference>
<dbReference type="CDD" id="cd00186">
    <property type="entry name" value="TOP1Ac"/>
    <property type="match status" value="1"/>
</dbReference>
<comment type="function">
    <text evidence="10">Releases the supercoiling and torsional tension of DNA introduced during the DNA replication and transcription by transiently cleaving and rejoining one strand of the DNA duplex. Introduces a single-strand break via transesterification at a target site in duplex DNA. The scissile phosphodiester is attacked by the catalytic tyrosine of the enzyme, resulting in the formation of a DNA-(5'-phosphotyrosyl)-enzyme intermediate and the expulsion of a 3'-OH DNA strand. The free DNA strand than undergoes passage around the unbroken strand thus removing DNA supercoils. Finally, in the religation step, the DNA 3'-OH attacks the covalent intermediate to expel the active-site tyrosine and restore the DNA phosphodiester backbone. Weakly relaxes negative supercoils and displays a distinct preference for binding single-stranded DNA.</text>
</comment>
<evidence type="ECO:0000256" key="9">
    <source>
        <dbReference type="ARBA" id="ARBA00023235"/>
    </source>
</evidence>
<sequence length="789" mass="89713">MKVLNIAEKPSVAKSISSVLSTSYRTVASAYKYCPNIHFKHQYNGRECDFVFTSVLGHLLTTDFVMQHRWNEVDPETLFEEKIVKFVKDDMLKLKENIERNVSQASLLIIWTDCDREGENIARQISNIALGTKAIEVRRARFFGISKREISDAINNLTTINELEADAVDARIELDLRIGSSFTRLQTLSLQGQAAIGSAVISYGSCQIPTLGFVVERERAIEEFIEEPFWTLHASVHRDGVENVFHWERTNLFDRNCVVHFLNTMQGHPAHVVQKEEKPKEKLRPLPLRTVEFQKVCTSYFKISAHRLMEKAEALYNRGYISYPRTETDSFGKGFKFKSILSELEKDTRVGDYAQKLQAKHVFPRSGKNNDMAHLPIYPLKSGNGLSGDEQRIFEFVARRFLACLSENAKAVETNVVLRIREETFKLTGLRITARNYLEIYTYDKWENKVVGSFERGETIRDLDLKLVEGATTPPEYLTEAELISLMDKHGIGTDATIHEHIQKIQVRNYARKNNSKIVPLPLGKALIGGYEVFGLDFSKPRLRSELEQSLRRVEKGETSRDCVVREQLSVYRGMYRAMKSRIDEFVGVFRNIEMHDPSGEDGDRKQRPRHSRARDTGSSSDAAGGRGRQAAPGRRPAGEGCLSDAGERGRLPQRKAPGDSGCIAKEEFNDEVNALLKTVRKNASAPLKCKCKQDAKSFKVTKKNKNCGRTFYCCGMFPKRCDMFVWEEDVSTYTPGSYDTDATATGVKCHCGYETKLFTAHSGPNSGKAYLKCKKLYKPCNFFQWWNM</sequence>
<evidence type="ECO:0000256" key="11">
    <source>
        <dbReference type="PROSITE-ProRule" id="PRU01343"/>
    </source>
</evidence>
<proteinExistence type="inferred from homology"/>
<dbReference type="Gene3D" id="2.70.20.10">
    <property type="entry name" value="Topoisomerase I, domain 3"/>
    <property type="match status" value="1"/>
</dbReference>
<dbReference type="PRINTS" id="PR00417">
    <property type="entry name" value="PRTPISMRASEI"/>
</dbReference>
<dbReference type="InterPro" id="IPR013497">
    <property type="entry name" value="Topo_IA_cen"/>
</dbReference>
<dbReference type="InterPro" id="IPR013825">
    <property type="entry name" value="Topo_IA_cen_sub2"/>
</dbReference>
<evidence type="ECO:0000313" key="17">
    <source>
        <dbReference type="EMBL" id="KAL0265905.1"/>
    </source>
</evidence>
<dbReference type="PROSITE" id="PS50880">
    <property type="entry name" value="TOPRIM"/>
    <property type="match status" value="1"/>
</dbReference>
<evidence type="ECO:0000256" key="2">
    <source>
        <dbReference type="ARBA" id="ARBA00009446"/>
    </source>
</evidence>
<dbReference type="InterPro" id="IPR003601">
    <property type="entry name" value="Topo_IA_2"/>
</dbReference>
<dbReference type="SMART" id="SM00493">
    <property type="entry name" value="TOPRIM"/>
    <property type="match status" value="1"/>
</dbReference>
<dbReference type="GO" id="GO:0031422">
    <property type="term" value="C:RecQ family helicase-topoisomerase III complex"/>
    <property type="evidence" value="ECO:0007669"/>
    <property type="project" value="TreeGrafter"/>
</dbReference>
<dbReference type="InterPro" id="IPR010666">
    <property type="entry name" value="Znf_GRF"/>
</dbReference>
<dbReference type="SMART" id="SM00437">
    <property type="entry name" value="TOP1Ac"/>
    <property type="match status" value="1"/>
</dbReference>
<evidence type="ECO:0000256" key="6">
    <source>
        <dbReference type="ARBA" id="ARBA00022833"/>
    </source>
</evidence>
<feature type="domain" description="Toprim" evidence="14">
    <location>
        <begin position="2"/>
        <end position="145"/>
    </location>
</feature>
<feature type="compositionally biased region" description="Low complexity" evidence="13">
    <location>
        <begin position="617"/>
        <end position="636"/>
    </location>
</feature>
<comment type="function">
    <text evidence="12">Introduces a single-strand break via transesterification at a target site in duplex DNA. Releases the supercoiling and torsional tension of DNA introduced during the DNA replication and transcription by transiently cleaving and rejoining one strand of the DNA duplex. The scissile phosphodiester is attacked by the catalytic tyrosine of the enzyme, resulting in the formation of a DNA-(5'-phosphotyrosyl)-enzyme intermediate and the expulsion of a 3'-OH DNA strand.</text>
</comment>
<feature type="domain" description="GRF-type" evidence="15">
    <location>
        <begin position="750"/>
        <end position="789"/>
    </location>
</feature>
<name>A0AAW2H896_9NEOP</name>
<dbReference type="SMART" id="SM00436">
    <property type="entry name" value="TOP1Bc"/>
    <property type="match status" value="1"/>
</dbReference>
<dbReference type="EMBL" id="JARGDH010000006">
    <property type="protein sequence ID" value="KAL0265905.1"/>
    <property type="molecule type" value="Genomic_DNA"/>
</dbReference>
<dbReference type="InterPro" id="IPR013826">
    <property type="entry name" value="Topo_IA_cen_sub3"/>
</dbReference>
<reference evidence="17" key="1">
    <citation type="journal article" date="2024" name="Gigascience">
        <title>Chromosome-level genome of the poultry shaft louse Menopon gallinae provides insight into the host-switching and adaptive evolution of parasitic lice.</title>
        <authorList>
            <person name="Xu Y."/>
            <person name="Ma L."/>
            <person name="Liu S."/>
            <person name="Liang Y."/>
            <person name="Liu Q."/>
            <person name="He Z."/>
            <person name="Tian L."/>
            <person name="Duan Y."/>
            <person name="Cai W."/>
            <person name="Li H."/>
            <person name="Song F."/>
        </authorList>
    </citation>
    <scope>NUCLEOTIDE SEQUENCE</scope>
    <source>
        <strain evidence="17">Cailab_2023a</strain>
    </source>
</reference>
<dbReference type="PROSITE" id="PS51999">
    <property type="entry name" value="ZF_GRF"/>
    <property type="match status" value="2"/>
</dbReference>
<feature type="region of interest" description="Disordered" evidence="13">
    <location>
        <begin position="595"/>
        <end position="659"/>
    </location>
</feature>
<comment type="catalytic activity">
    <reaction evidence="1 12">
        <text>ATP-independent breakage of single-stranded DNA, followed by passage and rejoining.</text>
        <dbReference type="EC" id="5.6.2.1"/>
    </reaction>
</comment>
<keyword evidence="8 12" id="KW-0238">DNA-binding</keyword>
<dbReference type="Pfam" id="PF01751">
    <property type="entry name" value="Toprim"/>
    <property type="match status" value="1"/>
</dbReference>
<evidence type="ECO:0000256" key="12">
    <source>
        <dbReference type="RuleBase" id="RU362092"/>
    </source>
</evidence>
<dbReference type="GO" id="GO:0003677">
    <property type="term" value="F:DNA binding"/>
    <property type="evidence" value="ECO:0007669"/>
    <property type="project" value="UniProtKB-KW"/>
</dbReference>
<dbReference type="InterPro" id="IPR023405">
    <property type="entry name" value="Topo_IA_core_domain"/>
</dbReference>
<feature type="compositionally biased region" description="Basic and acidic residues" evidence="13">
    <location>
        <begin position="595"/>
        <end position="606"/>
    </location>
</feature>
<protein>
    <recommendedName>
        <fullName evidence="3 12">DNA topoisomerase</fullName>
        <ecNumber evidence="3 12">5.6.2.1</ecNumber>
    </recommendedName>
</protein>
<evidence type="ECO:0000259" key="14">
    <source>
        <dbReference type="PROSITE" id="PS50880"/>
    </source>
</evidence>
<evidence type="ECO:0000256" key="8">
    <source>
        <dbReference type="ARBA" id="ARBA00023125"/>
    </source>
</evidence>
<organism evidence="17">
    <name type="scientific">Menopon gallinae</name>
    <name type="common">poultry shaft louse</name>
    <dbReference type="NCBI Taxonomy" id="328185"/>
    <lineage>
        <taxon>Eukaryota</taxon>
        <taxon>Metazoa</taxon>
        <taxon>Ecdysozoa</taxon>
        <taxon>Arthropoda</taxon>
        <taxon>Hexapoda</taxon>
        <taxon>Insecta</taxon>
        <taxon>Pterygota</taxon>
        <taxon>Neoptera</taxon>
        <taxon>Paraneoptera</taxon>
        <taxon>Psocodea</taxon>
        <taxon>Troctomorpha</taxon>
        <taxon>Phthiraptera</taxon>
        <taxon>Amblycera</taxon>
        <taxon>Menoponidae</taxon>
        <taxon>Menopon</taxon>
    </lineage>
</organism>
<dbReference type="InterPro" id="IPR006171">
    <property type="entry name" value="TOPRIM_dom"/>
</dbReference>
<evidence type="ECO:0000256" key="7">
    <source>
        <dbReference type="ARBA" id="ARBA00023029"/>
    </source>
</evidence>
<keyword evidence="6" id="KW-0862">Zinc</keyword>
<keyword evidence="7 12" id="KW-0799">Topoisomerase</keyword>
<evidence type="ECO:0000259" key="15">
    <source>
        <dbReference type="PROSITE" id="PS51999"/>
    </source>
</evidence>
<dbReference type="GO" id="GO:0006281">
    <property type="term" value="P:DNA repair"/>
    <property type="evidence" value="ECO:0007669"/>
    <property type="project" value="TreeGrafter"/>
</dbReference>
<dbReference type="InterPro" id="IPR034144">
    <property type="entry name" value="TOPRIM_TopoIII"/>
</dbReference>
<dbReference type="GO" id="GO:0003917">
    <property type="term" value="F:DNA topoisomerase type I (single strand cut, ATP-independent) activity"/>
    <property type="evidence" value="ECO:0007669"/>
    <property type="project" value="UniProtKB-EC"/>
</dbReference>
<dbReference type="Gene3D" id="1.10.460.10">
    <property type="entry name" value="Topoisomerase I, domain 2"/>
    <property type="match status" value="1"/>
</dbReference>
<dbReference type="GO" id="GO:0006265">
    <property type="term" value="P:DNA topological change"/>
    <property type="evidence" value="ECO:0007669"/>
    <property type="project" value="InterPro"/>
</dbReference>
<keyword evidence="4" id="KW-0479">Metal-binding</keyword>
<evidence type="ECO:0000256" key="10">
    <source>
        <dbReference type="ARBA" id="ARBA00056363"/>
    </source>
</evidence>
<dbReference type="GO" id="GO:0005634">
    <property type="term" value="C:nucleus"/>
    <property type="evidence" value="ECO:0007669"/>
    <property type="project" value="TreeGrafter"/>
</dbReference>
<dbReference type="FunFam" id="1.10.290.10:FF:000001">
    <property type="entry name" value="DNA topoisomerase"/>
    <property type="match status" value="1"/>
</dbReference>
<keyword evidence="9 12" id="KW-0413">Isomerase</keyword>
<dbReference type="GO" id="GO:0006310">
    <property type="term" value="P:DNA recombination"/>
    <property type="evidence" value="ECO:0007669"/>
    <property type="project" value="TreeGrafter"/>
</dbReference>
<dbReference type="Gene3D" id="3.40.50.140">
    <property type="match status" value="1"/>
</dbReference>
<dbReference type="PANTHER" id="PTHR11390:SF21">
    <property type="entry name" value="DNA TOPOISOMERASE 3-ALPHA"/>
    <property type="match status" value="1"/>
</dbReference>
<evidence type="ECO:0000256" key="4">
    <source>
        <dbReference type="ARBA" id="ARBA00022723"/>
    </source>
</evidence>
<dbReference type="GO" id="GO:0008270">
    <property type="term" value="F:zinc ion binding"/>
    <property type="evidence" value="ECO:0007669"/>
    <property type="project" value="UniProtKB-KW"/>
</dbReference>
<dbReference type="Pfam" id="PF01131">
    <property type="entry name" value="Topoisom_bac"/>
    <property type="match status" value="1"/>
</dbReference>
<gene>
    <name evidence="17" type="ORF">PYX00_011622</name>
</gene>
<dbReference type="SUPFAM" id="SSF56712">
    <property type="entry name" value="Prokaryotic type I DNA topoisomerase"/>
    <property type="match status" value="1"/>
</dbReference>
<dbReference type="InterPro" id="IPR013824">
    <property type="entry name" value="Topo_IA_cen_sub1"/>
</dbReference>
<dbReference type="PROSITE" id="PS52039">
    <property type="entry name" value="TOPO_IA_2"/>
    <property type="match status" value="1"/>
</dbReference>
<dbReference type="Pfam" id="PF06839">
    <property type="entry name" value="Zn_ribbon_GRF"/>
    <property type="match status" value="1"/>
</dbReference>